<feature type="transmembrane region" description="Helical" evidence="6">
    <location>
        <begin position="59"/>
        <end position="81"/>
    </location>
</feature>
<reference evidence="7 8" key="1">
    <citation type="submission" date="2024-11" db="EMBL/GenBank/DDBJ databases">
        <authorList>
            <person name="Heng Y.C."/>
            <person name="Lim A.C.H."/>
            <person name="Lee J.K.Y."/>
            <person name="Kittelmann S."/>
        </authorList>
    </citation>
    <scope>NUCLEOTIDE SEQUENCE [LARGE SCALE GENOMIC DNA]</scope>
    <source>
        <strain evidence="7 8">WILCCON 0114</strain>
    </source>
</reference>
<evidence type="ECO:0000313" key="8">
    <source>
        <dbReference type="Proteomes" id="UP001623592"/>
    </source>
</evidence>
<gene>
    <name evidence="7" type="ORF">ACJDT4_21505</name>
</gene>
<evidence type="ECO:0000313" key="7">
    <source>
        <dbReference type="EMBL" id="MFL0252989.1"/>
    </source>
</evidence>
<evidence type="ECO:0000256" key="5">
    <source>
        <dbReference type="ARBA" id="ARBA00023136"/>
    </source>
</evidence>
<keyword evidence="8" id="KW-1185">Reference proteome</keyword>
<comment type="subcellular location">
    <subcellularLocation>
        <location evidence="1">Cell membrane</location>
        <topology evidence="1">Multi-pass membrane protein</topology>
    </subcellularLocation>
</comment>
<keyword evidence="4 6" id="KW-1133">Transmembrane helix</keyword>
<dbReference type="Pfam" id="PF03788">
    <property type="entry name" value="LrgA"/>
    <property type="match status" value="1"/>
</dbReference>
<feature type="transmembrane region" description="Helical" evidence="6">
    <location>
        <begin position="87"/>
        <end position="110"/>
    </location>
</feature>
<dbReference type="PANTHER" id="PTHR33931">
    <property type="entry name" value="HOLIN-LIKE PROTEIN CIDA-RELATED"/>
    <property type="match status" value="1"/>
</dbReference>
<organism evidence="7 8">
    <name type="scientific">Clostridium neuense</name>
    <dbReference type="NCBI Taxonomy" id="1728934"/>
    <lineage>
        <taxon>Bacteria</taxon>
        <taxon>Bacillati</taxon>
        <taxon>Bacillota</taxon>
        <taxon>Clostridia</taxon>
        <taxon>Eubacteriales</taxon>
        <taxon>Clostridiaceae</taxon>
        <taxon>Clostridium</taxon>
    </lineage>
</organism>
<name>A0ABW8TPR5_9CLOT</name>
<dbReference type="Proteomes" id="UP001623592">
    <property type="component" value="Unassembled WGS sequence"/>
</dbReference>
<feature type="transmembrane region" description="Helical" evidence="6">
    <location>
        <begin position="31"/>
        <end position="47"/>
    </location>
</feature>
<dbReference type="RefSeq" id="WP_406789648.1">
    <property type="nucleotide sequence ID" value="NZ_JBJIAA010000023.1"/>
</dbReference>
<evidence type="ECO:0000256" key="2">
    <source>
        <dbReference type="ARBA" id="ARBA00022475"/>
    </source>
</evidence>
<accession>A0ABW8TPR5</accession>
<evidence type="ECO:0000256" key="1">
    <source>
        <dbReference type="ARBA" id="ARBA00004651"/>
    </source>
</evidence>
<keyword evidence="2" id="KW-1003">Cell membrane</keyword>
<evidence type="ECO:0000256" key="6">
    <source>
        <dbReference type="SAM" id="Phobius"/>
    </source>
</evidence>
<comment type="caution">
    <text evidence="7">The sequence shown here is derived from an EMBL/GenBank/DDBJ whole genome shotgun (WGS) entry which is preliminary data.</text>
</comment>
<dbReference type="EMBL" id="JBJIAA010000023">
    <property type="protein sequence ID" value="MFL0252989.1"/>
    <property type="molecule type" value="Genomic_DNA"/>
</dbReference>
<keyword evidence="5 6" id="KW-0472">Membrane</keyword>
<protein>
    <submittedName>
        <fullName evidence="7">CidA/LrgA family protein</fullName>
    </submittedName>
</protein>
<keyword evidence="3 6" id="KW-0812">Transmembrane</keyword>
<evidence type="ECO:0000256" key="4">
    <source>
        <dbReference type="ARBA" id="ARBA00022989"/>
    </source>
</evidence>
<sequence length="113" mass="12378">MKLLRQSCLILAICFIGEVLNKIFNLPIPGNVLGMIILLILLSTGVVKLEKIEEISNFLLEHLAFFFIPAGVGLISCFGLIKGNLIGIIFITLISTIIIMALTGLTVQLLKKR</sequence>
<dbReference type="PANTHER" id="PTHR33931:SF2">
    <property type="entry name" value="HOLIN-LIKE PROTEIN CIDA"/>
    <property type="match status" value="1"/>
</dbReference>
<dbReference type="InterPro" id="IPR005538">
    <property type="entry name" value="LrgA/CidA"/>
</dbReference>
<proteinExistence type="predicted"/>
<evidence type="ECO:0000256" key="3">
    <source>
        <dbReference type="ARBA" id="ARBA00022692"/>
    </source>
</evidence>